<gene>
    <name evidence="2" type="ORF">H9865_01295</name>
</gene>
<reference evidence="2" key="2">
    <citation type="submission" date="2021-04" db="EMBL/GenBank/DDBJ databases">
        <authorList>
            <person name="Gilroy R."/>
        </authorList>
    </citation>
    <scope>NUCLEOTIDE SEQUENCE</scope>
    <source>
        <strain evidence="2">2239</strain>
    </source>
</reference>
<dbReference type="SUPFAM" id="SSF159888">
    <property type="entry name" value="YdhG-like"/>
    <property type="match status" value="1"/>
</dbReference>
<feature type="domain" description="YdhG-like" evidence="1">
    <location>
        <begin position="39"/>
        <end position="128"/>
    </location>
</feature>
<dbReference type="InterPro" id="IPR014922">
    <property type="entry name" value="YdhG-like"/>
</dbReference>
<organism evidence="2 3">
    <name type="scientific">Candidatus Allofournierella pullicola</name>
    <dbReference type="NCBI Taxonomy" id="2838596"/>
    <lineage>
        <taxon>Bacteria</taxon>
        <taxon>Bacillati</taxon>
        <taxon>Bacillota</taxon>
        <taxon>Clostridia</taxon>
        <taxon>Eubacteriales</taxon>
        <taxon>Oscillospiraceae</taxon>
        <taxon>Allofournierella</taxon>
    </lineage>
</organism>
<reference evidence="2" key="1">
    <citation type="journal article" date="2021" name="PeerJ">
        <title>Extensive microbial diversity within the chicken gut microbiome revealed by metagenomics and culture.</title>
        <authorList>
            <person name="Gilroy R."/>
            <person name="Ravi A."/>
            <person name="Getino M."/>
            <person name="Pursley I."/>
            <person name="Horton D.L."/>
            <person name="Alikhan N.F."/>
            <person name="Baker D."/>
            <person name="Gharbi K."/>
            <person name="Hall N."/>
            <person name="Watson M."/>
            <person name="Adriaenssens E.M."/>
            <person name="Foster-Nyarko E."/>
            <person name="Jarju S."/>
            <person name="Secka A."/>
            <person name="Antonio M."/>
            <person name="Oren A."/>
            <person name="Chaudhuri R.R."/>
            <person name="La Ragione R."/>
            <person name="Hildebrand F."/>
            <person name="Pallen M.J."/>
        </authorList>
    </citation>
    <scope>NUCLEOTIDE SEQUENCE</scope>
    <source>
        <strain evidence="2">2239</strain>
    </source>
</reference>
<dbReference type="Pfam" id="PF08818">
    <property type="entry name" value="DUF1801"/>
    <property type="match status" value="1"/>
</dbReference>
<accession>A0A9D2ADB2</accession>
<dbReference type="Gene3D" id="3.90.1150.200">
    <property type="match status" value="1"/>
</dbReference>
<evidence type="ECO:0000313" key="2">
    <source>
        <dbReference type="EMBL" id="HIX04735.1"/>
    </source>
</evidence>
<evidence type="ECO:0000313" key="3">
    <source>
        <dbReference type="Proteomes" id="UP000824193"/>
    </source>
</evidence>
<sequence length="131" mass="14672">MWVCPKCGREFKRANQGHYCGESPKTVLEYIKSQPAEGQDHLYAIADIIRKGVPGVQESIAWSMPVYKKDGKSISFSACKNHVSVYVGGEAIEKFASDLSGFVTKKNAVYFPYSKSLPVKLIEDMVKWCML</sequence>
<proteinExistence type="predicted"/>
<dbReference type="EMBL" id="DXFW01000004">
    <property type="protein sequence ID" value="HIX04735.1"/>
    <property type="molecule type" value="Genomic_DNA"/>
</dbReference>
<comment type="caution">
    <text evidence="2">The sequence shown here is derived from an EMBL/GenBank/DDBJ whole genome shotgun (WGS) entry which is preliminary data.</text>
</comment>
<evidence type="ECO:0000259" key="1">
    <source>
        <dbReference type="Pfam" id="PF08818"/>
    </source>
</evidence>
<dbReference type="Proteomes" id="UP000824193">
    <property type="component" value="Unassembled WGS sequence"/>
</dbReference>
<dbReference type="AlphaFoldDB" id="A0A9D2ADB2"/>
<protein>
    <submittedName>
        <fullName evidence="2">DUF1801 domain-containing protein</fullName>
    </submittedName>
</protein>
<name>A0A9D2ADB2_9FIRM</name>